<evidence type="ECO:0000256" key="3">
    <source>
        <dbReference type="ARBA" id="ARBA00022723"/>
    </source>
</evidence>
<evidence type="ECO:0000256" key="6">
    <source>
        <dbReference type="ARBA" id="ARBA00023049"/>
    </source>
</evidence>
<dbReference type="GO" id="GO:0004222">
    <property type="term" value="F:metalloendopeptidase activity"/>
    <property type="evidence" value="ECO:0007669"/>
    <property type="project" value="InterPro"/>
</dbReference>
<evidence type="ECO:0000256" key="2">
    <source>
        <dbReference type="ARBA" id="ARBA00022670"/>
    </source>
</evidence>
<name>A0A060NS62_9BURK</name>
<dbReference type="PANTHER" id="PTHR22726">
    <property type="entry name" value="METALLOENDOPEPTIDASE OMA1"/>
    <property type="match status" value="1"/>
</dbReference>
<dbReference type="Pfam" id="PF01435">
    <property type="entry name" value="Peptidase_M48"/>
    <property type="match status" value="1"/>
</dbReference>
<comment type="cofactor">
    <cofactor evidence="1">
        <name>Zn(2+)</name>
        <dbReference type="ChEBI" id="CHEBI:29105"/>
    </cofactor>
</comment>
<dbReference type="GO" id="GO:0051603">
    <property type="term" value="P:proteolysis involved in protein catabolic process"/>
    <property type="evidence" value="ECO:0007669"/>
    <property type="project" value="TreeGrafter"/>
</dbReference>
<proteinExistence type="predicted"/>
<keyword evidence="2 9" id="KW-0645">Protease</keyword>
<feature type="signal peptide" evidence="7">
    <location>
        <begin position="1"/>
        <end position="18"/>
    </location>
</feature>
<accession>A0A060NS62</accession>
<keyword evidence="10" id="KW-1185">Reference proteome</keyword>
<keyword evidence="4" id="KW-0378">Hydrolase</keyword>
<dbReference type="Proteomes" id="UP000066014">
    <property type="component" value="Chromosome"/>
</dbReference>
<feature type="chain" id="PRO_5001584812" evidence="7">
    <location>
        <begin position="19"/>
        <end position="516"/>
    </location>
</feature>
<dbReference type="PANTHER" id="PTHR22726:SF1">
    <property type="entry name" value="METALLOENDOPEPTIDASE OMA1, MITOCHONDRIAL"/>
    <property type="match status" value="1"/>
</dbReference>
<dbReference type="AlphaFoldDB" id="A0A060NS62"/>
<keyword evidence="7" id="KW-0732">Signal</keyword>
<dbReference type="EMBL" id="AP014569">
    <property type="protein sequence ID" value="BAO82338.1"/>
    <property type="molecule type" value="Genomic_DNA"/>
</dbReference>
<evidence type="ECO:0000256" key="7">
    <source>
        <dbReference type="SAM" id="SignalP"/>
    </source>
</evidence>
<evidence type="ECO:0000259" key="8">
    <source>
        <dbReference type="Pfam" id="PF01435"/>
    </source>
</evidence>
<dbReference type="HOGENOM" id="CLU_030556_1_0_4"/>
<organism evidence="9 10">
    <name type="scientific">Serpentinimonas maccroryi</name>
    <dbReference type="NCBI Taxonomy" id="1458426"/>
    <lineage>
        <taxon>Bacteria</taxon>
        <taxon>Pseudomonadati</taxon>
        <taxon>Pseudomonadota</taxon>
        <taxon>Betaproteobacteria</taxon>
        <taxon>Burkholderiales</taxon>
        <taxon>Comamonadaceae</taxon>
        <taxon>Serpentinimonas</taxon>
    </lineage>
</organism>
<evidence type="ECO:0000256" key="4">
    <source>
        <dbReference type="ARBA" id="ARBA00022801"/>
    </source>
</evidence>
<dbReference type="Gene3D" id="3.30.2010.10">
    <property type="entry name" value="Metalloproteases ('zincins'), catalytic domain"/>
    <property type="match status" value="1"/>
</dbReference>
<reference evidence="9 10" key="1">
    <citation type="journal article" date="2014" name="Nat. Commun.">
        <title>Physiological and genomic features of highly alkaliphilic hydrogen-utilizing Betaproteobacteria from a continental serpentinizing site.</title>
        <authorList>
            <person name="Suzuki S."/>
            <person name="Kuenen J.G."/>
            <person name="Schipper K."/>
            <person name="van der Velde S."/>
            <person name="Ishii S."/>
            <person name="Wu A."/>
            <person name="Sorokin D.Y."/>
            <person name="Tenney A."/>
            <person name="Meng X.Y."/>
            <person name="Morrill P.L."/>
            <person name="Kamagata Y."/>
            <person name="Muyzer G."/>
            <person name="Nealson K.H."/>
        </authorList>
    </citation>
    <scope>NUCLEOTIDE SEQUENCE [LARGE SCALE GENOMIC DNA]</scope>
    <source>
        <strain evidence="9 10">B1</strain>
    </source>
</reference>
<protein>
    <submittedName>
        <fullName evidence="9">Putative Zn-dependent protease, contains TPR repeats</fullName>
    </submittedName>
</protein>
<evidence type="ECO:0000256" key="5">
    <source>
        <dbReference type="ARBA" id="ARBA00022833"/>
    </source>
</evidence>
<feature type="domain" description="Peptidase M48" evidence="8">
    <location>
        <begin position="61"/>
        <end position="258"/>
    </location>
</feature>
<dbReference type="InterPro" id="IPR051156">
    <property type="entry name" value="Mito/Outer_Membr_Metalloprot"/>
</dbReference>
<dbReference type="GO" id="GO:0016020">
    <property type="term" value="C:membrane"/>
    <property type="evidence" value="ECO:0007669"/>
    <property type="project" value="TreeGrafter"/>
</dbReference>
<keyword evidence="3" id="KW-0479">Metal-binding</keyword>
<keyword evidence="6" id="KW-0482">Metalloprotease</keyword>
<evidence type="ECO:0000313" key="10">
    <source>
        <dbReference type="Proteomes" id="UP000066014"/>
    </source>
</evidence>
<evidence type="ECO:0000313" key="9">
    <source>
        <dbReference type="EMBL" id="BAO82338.1"/>
    </source>
</evidence>
<keyword evidence="5" id="KW-0862">Zinc</keyword>
<gene>
    <name evidence="9" type="ORF">SMCB_0110</name>
</gene>
<dbReference type="KEGG" id="cbab:SMCB_0110"/>
<dbReference type="InterPro" id="IPR001915">
    <property type="entry name" value="Peptidase_M48"/>
</dbReference>
<evidence type="ECO:0000256" key="1">
    <source>
        <dbReference type="ARBA" id="ARBA00001947"/>
    </source>
</evidence>
<dbReference type="GO" id="GO:0046872">
    <property type="term" value="F:metal ion binding"/>
    <property type="evidence" value="ECO:0007669"/>
    <property type="project" value="UniProtKB-KW"/>
</dbReference>
<dbReference type="STRING" id="1458426.SMCB_0110"/>
<sequence length="516" mass="55353">MGLAVLVLPAATLPTAAATPNLPALGGASALSLAQERRLGDEIARSLYRSPDFIDDPLLHDYLQSIWQPLMQAAQRRGEVSPELAERFAWELLFSRERSVNAFALPGGYLGLHLGLLAISTSADEIAAVLAHELAHVSQRHIARRIEHGQQQTPWVIGAMILGALAANAARNADIANAAMAGGQAVALQGQLAFSRDMEREADRVGLDIMAEAGFDGRGFVTLFSKLQAAARLNDGGSFPYLRTHPMTAERSADIEARLHDLGPARQAQSPVPAPVHALMAARARVLSETGSDRLQALAATLRASSAGRSASHLPTALENEELGRLYAATLAAARLREPALALHGLQRLQALAPTEPATQEKLRWLQLELLLLLPAQALPLAQQQQLGTLLQAALQSDRRAALLLGAQASLQHGTELQRLAIARLQARTSLHPNDALAWQTLAGLHLAQQQPVRAARAEAEARLALLDAPGALERLRAARRLGQAPGAADHIEQSIIDARLRHVEEVARLQALPWQ</sequence>